<evidence type="ECO:0000256" key="3">
    <source>
        <dbReference type="PROSITE-ProRule" id="PRU00221"/>
    </source>
</evidence>
<dbReference type="AlphaFoldDB" id="A0A1R2CKY9"/>
<gene>
    <name evidence="5" type="ORF">SteCoe_8136</name>
</gene>
<dbReference type="GO" id="GO:0004672">
    <property type="term" value="F:protein kinase activity"/>
    <property type="evidence" value="ECO:0007669"/>
    <property type="project" value="InterPro"/>
</dbReference>
<evidence type="ECO:0000256" key="1">
    <source>
        <dbReference type="ARBA" id="ARBA00022574"/>
    </source>
</evidence>
<comment type="caution">
    <text evidence="5">The sequence shown here is derived from an EMBL/GenBank/DDBJ whole genome shotgun (WGS) entry which is preliminary data.</text>
</comment>
<keyword evidence="2" id="KW-0677">Repeat</keyword>
<dbReference type="PROSITE" id="PS50082">
    <property type="entry name" value="WD_REPEATS_2"/>
    <property type="match status" value="7"/>
</dbReference>
<dbReference type="PROSITE" id="PS00678">
    <property type="entry name" value="WD_REPEATS_1"/>
    <property type="match status" value="4"/>
</dbReference>
<dbReference type="PROSITE" id="PS50011">
    <property type="entry name" value="PROTEIN_KINASE_DOM"/>
    <property type="match status" value="1"/>
</dbReference>
<feature type="repeat" description="WD" evidence="3">
    <location>
        <begin position="748"/>
        <end position="781"/>
    </location>
</feature>
<sequence>MESEHLSSKPKLPHLIRLSSKELISGIPHDLSCKGKIIQGIYKVDHQISKYMVLKFSSQNTINLKMLGDKILNVFTTAYPKYENFISSLEFQEEKKGQLKSIYMILIEIEKKINEISKPCDKENIRKWIKDLIKALYRLHKKNLYHRMLFPEKIYITGYGKLFFGLFDISQLFIENISHNKDELQFQDISSIKYNQAEDLDKRIKPVLKVSDSNLDFNHSIDIYATGLLSLYLSDHDLPISFESLSNINKTTFSEVFNHIQEFLNPITTYPFSDIITSIFQQNPMNKKIYPSLLQLLKKYNDTIFSLHPSLSQKFLSFKDKLKLLKEHHEIDIVDDGAVLTAAITTDGKILVSGGSDGKVVFWDLENNEELFSRQIHKNGVNIIKITSDNRIAISGGKDTYVCFWDIKNRKKLSKTKAHHGYVICIAISGDNKKAITGGEDGKLKVWNLDKRRIEYELTGHDMNWREKYSVTCLDIRKDGDVAISGGADGCIRVWRVSWKCQEGVMQGHLSNMPMSSAIIPYGENEDEFLDFDGRFENATCLQITSDNQYAISGGEDGFIRIWEIMMKSQSFEKQVHRSGRLEGVRCLVLSSCNKFLISGGSDGKIVIMDYHKKNILFDSQIHADTPIGGVTCICITQNNTYAVSGGVDCKLVIFNLLTVNIENTIEGHFNQILGLIPQGLSNFISYSSDGFIKSWDLTGKEIIALKGHTGDITALHIYNNGKKIVSGGAKGVIKFWDVKKGYWNKEIRIHKNWISCFCTNKNESILISGDGEGVIKIWNLYLKQVKKEIFICQNPIAYMVYSNDEKCLFIADADDKVYIYVVKNNEIKHIKSFYYYNQWVGKYPEFCAFGDYLMN</sequence>
<feature type="domain" description="Protein kinase" evidence="4">
    <location>
        <begin position="1"/>
        <end position="311"/>
    </location>
</feature>
<evidence type="ECO:0000313" key="6">
    <source>
        <dbReference type="Proteomes" id="UP000187209"/>
    </source>
</evidence>
<dbReference type="SUPFAM" id="SSF56112">
    <property type="entry name" value="Protein kinase-like (PK-like)"/>
    <property type="match status" value="1"/>
</dbReference>
<dbReference type="GO" id="GO:0005524">
    <property type="term" value="F:ATP binding"/>
    <property type="evidence" value="ECO:0007669"/>
    <property type="project" value="InterPro"/>
</dbReference>
<dbReference type="Pfam" id="PF00400">
    <property type="entry name" value="WD40"/>
    <property type="match status" value="9"/>
</dbReference>
<dbReference type="InterPro" id="IPR000719">
    <property type="entry name" value="Prot_kinase_dom"/>
</dbReference>
<dbReference type="PROSITE" id="PS50294">
    <property type="entry name" value="WD_REPEATS_REGION"/>
    <property type="match status" value="4"/>
</dbReference>
<name>A0A1R2CKY9_9CILI</name>
<dbReference type="InterPro" id="IPR020472">
    <property type="entry name" value="WD40_PAC1"/>
</dbReference>
<evidence type="ECO:0000259" key="4">
    <source>
        <dbReference type="PROSITE" id="PS50011"/>
    </source>
</evidence>
<dbReference type="Gene3D" id="1.10.510.10">
    <property type="entry name" value="Transferase(Phosphotransferase) domain 1"/>
    <property type="match status" value="1"/>
</dbReference>
<keyword evidence="6" id="KW-1185">Reference proteome</keyword>
<dbReference type="PRINTS" id="PR00320">
    <property type="entry name" value="GPROTEINBRPT"/>
</dbReference>
<reference evidence="5 6" key="1">
    <citation type="submission" date="2016-11" db="EMBL/GenBank/DDBJ databases">
        <title>The macronuclear genome of Stentor coeruleus: a giant cell with tiny introns.</title>
        <authorList>
            <person name="Slabodnick M."/>
            <person name="Ruby J.G."/>
            <person name="Reiff S.B."/>
            <person name="Swart E.C."/>
            <person name="Gosai S."/>
            <person name="Prabakaran S."/>
            <person name="Witkowska E."/>
            <person name="Larue G.E."/>
            <person name="Fisher S."/>
            <person name="Freeman R.M."/>
            <person name="Gunawardena J."/>
            <person name="Chu W."/>
            <person name="Stover N.A."/>
            <person name="Gregory B.D."/>
            <person name="Nowacki M."/>
            <person name="Derisi J."/>
            <person name="Roy S.W."/>
            <person name="Marshall W.F."/>
            <person name="Sood P."/>
        </authorList>
    </citation>
    <scope>NUCLEOTIDE SEQUENCE [LARGE SCALE GENOMIC DNA]</scope>
    <source>
        <strain evidence="5">WM001</strain>
    </source>
</reference>
<dbReference type="SUPFAM" id="SSF50978">
    <property type="entry name" value="WD40 repeat-like"/>
    <property type="match status" value="2"/>
</dbReference>
<dbReference type="SMART" id="SM00320">
    <property type="entry name" value="WD40"/>
    <property type="match status" value="11"/>
</dbReference>
<organism evidence="5 6">
    <name type="scientific">Stentor coeruleus</name>
    <dbReference type="NCBI Taxonomy" id="5963"/>
    <lineage>
        <taxon>Eukaryota</taxon>
        <taxon>Sar</taxon>
        <taxon>Alveolata</taxon>
        <taxon>Ciliophora</taxon>
        <taxon>Postciliodesmatophora</taxon>
        <taxon>Heterotrichea</taxon>
        <taxon>Heterotrichida</taxon>
        <taxon>Stentoridae</taxon>
        <taxon>Stentor</taxon>
    </lineage>
</organism>
<evidence type="ECO:0000313" key="5">
    <source>
        <dbReference type="EMBL" id="OMJ89684.1"/>
    </source>
</evidence>
<dbReference type="OrthoDB" id="431715at2759"/>
<dbReference type="InterPro" id="IPR015943">
    <property type="entry name" value="WD40/YVTN_repeat-like_dom_sf"/>
</dbReference>
<feature type="repeat" description="WD" evidence="3">
    <location>
        <begin position="532"/>
        <end position="565"/>
    </location>
</feature>
<dbReference type="Proteomes" id="UP000187209">
    <property type="component" value="Unassembled WGS sequence"/>
</dbReference>
<dbReference type="CDD" id="cd00200">
    <property type="entry name" value="WD40"/>
    <property type="match status" value="2"/>
</dbReference>
<dbReference type="EMBL" id="MPUH01000120">
    <property type="protein sequence ID" value="OMJ89684.1"/>
    <property type="molecule type" value="Genomic_DNA"/>
</dbReference>
<proteinExistence type="predicted"/>
<feature type="repeat" description="WD" evidence="3">
    <location>
        <begin position="706"/>
        <end position="742"/>
    </location>
</feature>
<keyword evidence="1 3" id="KW-0853">WD repeat</keyword>
<feature type="repeat" description="WD" evidence="3">
    <location>
        <begin position="374"/>
        <end position="415"/>
    </location>
</feature>
<accession>A0A1R2CKY9</accession>
<dbReference type="InterPro" id="IPR011009">
    <property type="entry name" value="Kinase-like_dom_sf"/>
</dbReference>
<dbReference type="PANTHER" id="PTHR19848:SF8">
    <property type="entry name" value="F-BOX AND WD REPEAT DOMAIN CONTAINING 7"/>
    <property type="match status" value="1"/>
</dbReference>
<evidence type="ECO:0000256" key="2">
    <source>
        <dbReference type="ARBA" id="ARBA00022737"/>
    </source>
</evidence>
<dbReference type="Gene3D" id="2.130.10.10">
    <property type="entry name" value="YVTN repeat-like/Quinoprotein amine dehydrogenase"/>
    <property type="match status" value="3"/>
</dbReference>
<feature type="repeat" description="WD" evidence="3">
    <location>
        <begin position="471"/>
        <end position="498"/>
    </location>
</feature>
<feature type="repeat" description="WD" evidence="3">
    <location>
        <begin position="339"/>
        <end position="373"/>
    </location>
</feature>
<dbReference type="InterPro" id="IPR036322">
    <property type="entry name" value="WD40_repeat_dom_sf"/>
</dbReference>
<dbReference type="InterPro" id="IPR019775">
    <property type="entry name" value="WD40_repeat_CS"/>
</dbReference>
<dbReference type="PANTHER" id="PTHR19848">
    <property type="entry name" value="WD40 REPEAT PROTEIN"/>
    <property type="match status" value="1"/>
</dbReference>
<dbReference type="InterPro" id="IPR001680">
    <property type="entry name" value="WD40_rpt"/>
</dbReference>
<protein>
    <recommendedName>
        <fullName evidence="4">Protein kinase domain-containing protein</fullName>
    </recommendedName>
</protein>
<feature type="repeat" description="WD" evidence="3">
    <location>
        <begin position="416"/>
        <end position="457"/>
    </location>
</feature>